<evidence type="ECO:0000313" key="5">
    <source>
        <dbReference type="EMBL" id="EGG01864.1"/>
    </source>
</evidence>
<feature type="domain" description="Alpha-type protein kinase" evidence="4">
    <location>
        <begin position="91"/>
        <end position="319"/>
    </location>
</feature>
<dbReference type="VEuPathDB" id="FungiDB:MELLADRAFT_91834"/>
<evidence type="ECO:0000256" key="2">
    <source>
        <dbReference type="ARBA" id="ARBA00022679"/>
    </source>
</evidence>
<dbReference type="GeneID" id="18936030"/>
<dbReference type="PROSITE" id="PS51158">
    <property type="entry name" value="ALPHA_KINASE"/>
    <property type="match status" value="1"/>
</dbReference>
<keyword evidence="6" id="KW-1185">Reference proteome</keyword>
<proteinExistence type="predicted"/>
<sequence>MEDIDVQVDAPQMVSIWESPFLEFNHEGRPVIKIKGRTVENALEIDDLDVTDPEPPLSIGWKVARINPANNFEAKKPGNGYALVLMPNEDKNGVENYEFFQLKVNFRVNQNELIHLWDFRDRFKGQLILDKGTVMDVIARKSFPGFPVELEHYCRVAQAMLLATWLVNQFKDVTEALSMPSTQRKLMRGLRVVSHVLAYEDKPGSSSVHEHDIFMLEESLIGPCIHHQDDGNFRAIKNPTFQEENGVMRALTHWTYDHFKGQACLAGIHTIGMVITDIKFIERQYNDWAFGNLGHSGLKSFENGHKCSKLCDDLGLRKLPKDPSLIVN</sequence>
<gene>
    <name evidence="5" type="ORF">MELLADRAFT_91834</name>
</gene>
<evidence type="ECO:0000256" key="1">
    <source>
        <dbReference type="ARBA" id="ARBA00022527"/>
    </source>
</evidence>
<keyword evidence="1" id="KW-0723">Serine/threonine-protein kinase</keyword>
<name>F4S0I2_MELLP</name>
<dbReference type="Proteomes" id="UP000001072">
    <property type="component" value="Unassembled WGS sequence"/>
</dbReference>
<dbReference type="AlphaFoldDB" id="F4S0I2"/>
<dbReference type="HOGENOM" id="CLU_847539_0_0_1"/>
<evidence type="ECO:0000259" key="4">
    <source>
        <dbReference type="PROSITE" id="PS51158"/>
    </source>
</evidence>
<keyword evidence="3" id="KW-0418">Kinase</keyword>
<dbReference type="Gene3D" id="3.20.200.10">
    <property type="entry name" value="MHCK/EF2 kinase"/>
    <property type="match status" value="1"/>
</dbReference>
<keyword evidence="2" id="KW-0808">Transferase</keyword>
<accession>F4S0I2</accession>
<evidence type="ECO:0000313" key="6">
    <source>
        <dbReference type="Proteomes" id="UP000001072"/>
    </source>
</evidence>
<dbReference type="GO" id="GO:0005524">
    <property type="term" value="F:ATP binding"/>
    <property type="evidence" value="ECO:0007669"/>
    <property type="project" value="InterPro"/>
</dbReference>
<reference evidence="6" key="1">
    <citation type="journal article" date="2011" name="Proc. Natl. Acad. Sci. U.S.A.">
        <title>Obligate biotrophy features unraveled by the genomic analysis of rust fungi.</title>
        <authorList>
            <person name="Duplessis S."/>
            <person name="Cuomo C.A."/>
            <person name="Lin Y.-C."/>
            <person name="Aerts A."/>
            <person name="Tisserant E."/>
            <person name="Veneault-Fourrey C."/>
            <person name="Joly D.L."/>
            <person name="Hacquard S."/>
            <person name="Amselem J."/>
            <person name="Cantarel B.L."/>
            <person name="Chiu R."/>
            <person name="Coutinho P.M."/>
            <person name="Feau N."/>
            <person name="Field M."/>
            <person name="Frey P."/>
            <person name="Gelhaye E."/>
            <person name="Goldberg J."/>
            <person name="Grabherr M.G."/>
            <person name="Kodira C.D."/>
            <person name="Kohler A."/>
            <person name="Kuees U."/>
            <person name="Lindquist E.A."/>
            <person name="Lucas S.M."/>
            <person name="Mago R."/>
            <person name="Mauceli E."/>
            <person name="Morin E."/>
            <person name="Murat C."/>
            <person name="Pangilinan J.L."/>
            <person name="Park R."/>
            <person name="Pearson M."/>
            <person name="Quesneville H."/>
            <person name="Rouhier N."/>
            <person name="Sakthikumar S."/>
            <person name="Salamov A.A."/>
            <person name="Schmutz J."/>
            <person name="Selles B."/>
            <person name="Shapiro H."/>
            <person name="Tanguay P."/>
            <person name="Tuskan G.A."/>
            <person name="Henrissat B."/>
            <person name="Van de Peer Y."/>
            <person name="Rouze P."/>
            <person name="Ellis J.G."/>
            <person name="Dodds P.N."/>
            <person name="Schein J.E."/>
            <person name="Zhong S."/>
            <person name="Hamelin R.C."/>
            <person name="Grigoriev I.V."/>
            <person name="Szabo L.J."/>
            <person name="Martin F."/>
        </authorList>
    </citation>
    <scope>NUCLEOTIDE SEQUENCE [LARGE SCALE GENOMIC DNA]</scope>
    <source>
        <strain evidence="6">98AG31 / pathotype 3-4-7</strain>
    </source>
</reference>
<dbReference type="InterPro" id="IPR004166">
    <property type="entry name" value="a-kinase_dom"/>
</dbReference>
<dbReference type="InterPro" id="IPR011009">
    <property type="entry name" value="Kinase-like_dom_sf"/>
</dbReference>
<protein>
    <recommendedName>
        <fullName evidence="4">Alpha-type protein kinase domain-containing protein</fullName>
    </recommendedName>
</protein>
<dbReference type="GO" id="GO:0004674">
    <property type="term" value="F:protein serine/threonine kinase activity"/>
    <property type="evidence" value="ECO:0007669"/>
    <property type="project" value="UniProtKB-KW"/>
</dbReference>
<dbReference type="RefSeq" id="XP_007414964.1">
    <property type="nucleotide sequence ID" value="XM_007414902.1"/>
</dbReference>
<dbReference type="KEGG" id="mlr:MELLADRAFT_91834"/>
<dbReference type="OrthoDB" id="10462921at2759"/>
<dbReference type="SUPFAM" id="SSF56112">
    <property type="entry name" value="Protein kinase-like (PK-like)"/>
    <property type="match status" value="1"/>
</dbReference>
<evidence type="ECO:0000256" key="3">
    <source>
        <dbReference type="ARBA" id="ARBA00022777"/>
    </source>
</evidence>
<organism evidence="6">
    <name type="scientific">Melampsora larici-populina (strain 98AG31 / pathotype 3-4-7)</name>
    <name type="common">Poplar leaf rust fungus</name>
    <dbReference type="NCBI Taxonomy" id="747676"/>
    <lineage>
        <taxon>Eukaryota</taxon>
        <taxon>Fungi</taxon>
        <taxon>Dikarya</taxon>
        <taxon>Basidiomycota</taxon>
        <taxon>Pucciniomycotina</taxon>
        <taxon>Pucciniomycetes</taxon>
        <taxon>Pucciniales</taxon>
        <taxon>Melampsoraceae</taxon>
        <taxon>Melampsora</taxon>
    </lineage>
</organism>
<dbReference type="EMBL" id="GL883135">
    <property type="protein sequence ID" value="EGG01864.1"/>
    <property type="molecule type" value="Genomic_DNA"/>
</dbReference>
<dbReference type="InParanoid" id="F4S0I2"/>
<dbReference type="Pfam" id="PF02816">
    <property type="entry name" value="Alpha_kinase"/>
    <property type="match status" value="1"/>
</dbReference>